<evidence type="ECO:0000256" key="2">
    <source>
        <dbReference type="ARBA" id="ARBA00023239"/>
    </source>
</evidence>
<feature type="binding site" evidence="4">
    <location>
        <position position="56"/>
    </location>
    <ligand>
        <name>3-dehydroquinate</name>
        <dbReference type="ChEBI" id="CHEBI:32364"/>
    </ligand>
</feature>
<evidence type="ECO:0000256" key="3">
    <source>
        <dbReference type="ARBA" id="ARBA00023270"/>
    </source>
</evidence>
<feature type="active site" description="Proton donor/acceptor" evidence="4">
    <location>
        <position position="114"/>
    </location>
</feature>
<comment type="similarity">
    <text evidence="4">Belongs to the type-I 3-dehydroquinase family.</text>
</comment>
<evidence type="ECO:0000256" key="1">
    <source>
        <dbReference type="ARBA" id="ARBA00001864"/>
    </source>
</evidence>
<dbReference type="PANTHER" id="PTHR43699">
    <property type="entry name" value="3-DEHYDROQUINATE DEHYDRATASE"/>
    <property type="match status" value="1"/>
</dbReference>
<comment type="subunit">
    <text evidence="4">Homodimer.</text>
</comment>
<dbReference type="GO" id="GO:0009423">
    <property type="term" value="P:chorismate biosynthetic process"/>
    <property type="evidence" value="ECO:0007669"/>
    <property type="project" value="UniProtKB-UniRule"/>
</dbReference>
<keyword evidence="2 4" id="KW-0456">Lyase</keyword>
<dbReference type="GO" id="GO:0009073">
    <property type="term" value="P:aromatic amino acid family biosynthetic process"/>
    <property type="evidence" value="ECO:0007669"/>
    <property type="project" value="UniProtKB-KW"/>
</dbReference>
<dbReference type="SUPFAM" id="SSF51569">
    <property type="entry name" value="Aldolase"/>
    <property type="match status" value="1"/>
</dbReference>
<dbReference type="GO" id="GO:0008652">
    <property type="term" value="P:amino acid biosynthetic process"/>
    <property type="evidence" value="ECO:0007669"/>
    <property type="project" value="UniProtKB-KW"/>
</dbReference>
<dbReference type="Proteomes" id="UP000886101">
    <property type="component" value="Unassembled WGS sequence"/>
</dbReference>
<dbReference type="InterPro" id="IPR013785">
    <property type="entry name" value="Aldolase_TIM"/>
</dbReference>
<dbReference type="GO" id="GO:0046279">
    <property type="term" value="P:3,4-dihydroxybenzoate biosynthetic process"/>
    <property type="evidence" value="ECO:0007669"/>
    <property type="project" value="TreeGrafter"/>
</dbReference>
<dbReference type="InterPro" id="IPR001381">
    <property type="entry name" value="DHquinase_I"/>
</dbReference>
<keyword evidence="4" id="KW-0057">Aromatic amino acid biosynthesis</keyword>
<feature type="binding site" evidence="4">
    <location>
        <position position="5"/>
    </location>
    <ligand>
        <name>3-dehydroquinate</name>
        <dbReference type="ChEBI" id="CHEBI:32364"/>
    </ligand>
</feature>
<gene>
    <name evidence="4 5" type="primary">aroD</name>
    <name evidence="5" type="ORF">ENJ96_05685</name>
</gene>
<feature type="binding site" evidence="4">
    <location>
        <position position="183"/>
    </location>
    <ligand>
        <name>3-dehydroquinate</name>
        <dbReference type="ChEBI" id="CHEBI:32364"/>
    </ligand>
</feature>
<dbReference type="EC" id="4.2.1.10" evidence="4"/>
<dbReference type="PANTHER" id="PTHR43699:SF1">
    <property type="entry name" value="3-DEHYDROQUINATE DEHYDRATASE"/>
    <property type="match status" value="1"/>
</dbReference>
<dbReference type="HAMAP" id="MF_00214">
    <property type="entry name" value="AroD"/>
    <property type="match status" value="1"/>
</dbReference>
<organism evidence="5">
    <name type="scientific">Thermodesulfatator atlanticus</name>
    <dbReference type="NCBI Taxonomy" id="501497"/>
    <lineage>
        <taxon>Bacteria</taxon>
        <taxon>Pseudomonadati</taxon>
        <taxon>Thermodesulfobacteriota</taxon>
        <taxon>Thermodesulfobacteria</taxon>
        <taxon>Thermodesulfobacteriales</taxon>
        <taxon>Thermodesulfatatoraceae</taxon>
        <taxon>Thermodesulfatator</taxon>
    </lineage>
</organism>
<evidence type="ECO:0000256" key="4">
    <source>
        <dbReference type="HAMAP-Rule" id="MF_00214"/>
    </source>
</evidence>
<dbReference type="GO" id="GO:0003855">
    <property type="term" value="F:3-dehydroquinate dehydratase activity"/>
    <property type="evidence" value="ECO:0007669"/>
    <property type="project" value="UniProtKB-UniRule"/>
</dbReference>
<dbReference type="NCBIfam" id="TIGR01093">
    <property type="entry name" value="aroD"/>
    <property type="match status" value="1"/>
</dbReference>
<accession>A0A7V5P0C3</accession>
<keyword evidence="3 4" id="KW-0704">Schiff base</keyword>
<dbReference type="AlphaFoldDB" id="A0A7V5P0C3"/>
<comment type="caution">
    <text evidence="5">The sequence shown here is derived from an EMBL/GenBank/DDBJ whole genome shotgun (WGS) entry which is preliminary data.</text>
</comment>
<dbReference type="Pfam" id="PF01487">
    <property type="entry name" value="DHquinase_I"/>
    <property type="match status" value="1"/>
</dbReference>
<dbReference type="UniPathway" id="UPA00053">
    <property type="reaction ID" value="UER00086"/>
</dbReference>
<proteinExistence type="inferred from homology"/>
<comment type="function">
    <text evidence="4">Involved in the third step of the chorismate pathway, which leads to the biosynthesis of aromatic amino acids. Catalyzes the cis-dehydration of 3-dehydroquinate (DHQ) and introduces the first double bond of the aromatic ring to yield 3-dehydroshikimate.</text>
</comment>
<feature type="binding site" evidence="4">
    <location>
        <begin position="29"/>
        <end position="31"/>
    </location>
    <ligand>
        <name>3-dehydroquinate</name>
        <dbReference type="ChEBI" id="CHEBI:32364"/>
    </ligand>
</feature>
<protein>
    <recommendedName>
        <fullName evidence="4">3-dehydroquinate dehydratase</fullName>
        <shortName evidence="4">3-dehydroquinase</shortName>
        <ecNumber evidence="4">4.2.1.10</ecNumber>
    </recommendedName>
    <alternativeName>
        <fullName evidence="4">Type I DHQase</fullName>
    </alternativeName>
    <alternativeName>
        <fullName evidence="4">Type I dehydroquinase</fullName>
        <shortName evidence="4">DHQ1</shortName>
    </alternativeName>
</protein>
<name>A0A7V5P0C3_9BACT</name>
<dbReference type="Gene3D" id="3.20.20.70">
    <property type="entry name" value="Aldolase class I"/>
    <property type="match status" value="1"/>
</dbReference>
<comment type="catalytic activity">
    <reaction evidence="1 4">
        <text>3-dehydroquinate = 3-dehydroshikimate + H2O</text>
        <dbReference type="Rhea" id="RHEA:21096"/>
        <dbReference type="ChEBI" id="CHEBI:15377"/>
        <dbReference type="ChEBI" id="CHEBI:16630"/>
        <dbReference type="ChEBI" id="CHEBI:32364"/>
        <dbReference type="EC" id="4.2.1.10"/>
    </reaction>
</comment>
<feature type="active site" description="Schiff-base intermediate with substrate" evidence="4">
    <location>
        <position position="141"/>
    </location>
</feature>
<feature type="binding site" evidence="4">
    <location>
        <position position="208"/>
    </location>
    <ligand>
        <name>3-dehydroquinate</name>
        <dbReference type="ChEBI" id="CHEBI:32364"/>
    </ligand>
</feature>
<sequence length="222" mass="23729">MICVSVAERELADALSALKAAEKIADLCEIRLDALESPAVLPFLEKAQKGLIFTFRAVEEGGFTKAPLKTRLSFLKEAARAGAFAVDLELAAGKEAVEELRAGLEGTKLLLSFHDFAGLPAASFLKETVRQMKALGADLGKVVTTAKTPQEALTVLNLIVWAQEELDFPLIAFAMGKAGVYSRLVAPLLGAPWTYAALPGGRKAAPGQLPADVMRQILNHFL</sequence>
<evidence type="ECO:0000313" key="5">
    <source>
        <dbReference type="EMBL" id="HHI97327.1"/>
    </source>
</evidence>
<comment type="pathway">
    <text evidence="4">Metabolic intermediate biosynthesis; chorismate biosynthesis; chorismate from D-erythrose 4-phosphate and phosphoenolpyruvate: step 3/7.</text>
</comment>
<dbReference type="CDD" id="cd00502">
    <property type="entry name" value="DHQase_I"/>
    <property type="match status" value="1"/>
</dbReference>
<keyword evidence="4" id="KW-0028">Amino-acid biosynthesis</keyword>
<reference evidence="5" key="1">
    <citation type="journal article" date="2020" name="mSystems">
        <title>Genome- and Community-Level Interaction Insights into Carbon Utilization and Element Cycling Functions of Hydrothermarchaeota in Hydrothermal Sediment.</title>
        <authorList>
            <person name="Zhou Z."/>
            <person name="Liu Y."/>
            <person name="Xu W."/>
            <person name="Pan J."/>
            <person name="Luo Z.H."/>
            <person name="Li M."/>
        </authorList>
    </citation>
    <scope>NUCLEOTIDE SEQUENCE [LARGE SCALE GENOMIC DNA]</scope>
    <source>
        <strain evidence="5">HyVt-533</strain>
    </source>
</reference>
<dbReference type="EMBL" id="DROK01000161">
    <property type="protein sequence ID" value="HHI97327.1"/>
    <property type="molecule type" value="Genomic_DNA"/>
</dbReference>
<comment type="caution">
    <text evidence="4">Lacks conserved residue(s) required for the propagation of feature annotation.</text>
</comment>
<dbReference type="InterPro" id="IPR050146">
    <property type="entry name" value="Type-I_3-dehydroquinase"/>
</dbReference>